<dbReference type="Proteomes" id="UP000188268">
    <property type="component" value="Unassembled WGS sequence"/>
</dbReference>
<dbReference type="EMBL" id="AWWV01016429">
    <property type="protein sequence ID" value="OMO49621.1"/>
    <property type="molecule type" value="Genomic_DNA"/>
</dbReference>
<proteinExistence type="predicted"/>
<sequence>MGEEEANSQEEEIEQAFVDDANKGNGEDTDSAVGQGRVGASAIVTLSASQCHSWIEEGNKKAESGFPTALGFISKYRSGGTKQSITHAKTRACVFGLTGSSSYQFCMPSADDRIFHIRNDAKRLFFYKSAFDMGFRFPCHPFLADVFTFYEIAPSQLMPNAWRQLMCILMVCVYYNIQPSVNVVRDLYELSHSGGWCSLQMRKGYGGTRFSGNDSNHEWKNEFFGVEVEESASWGFNGEWRKPDTHYANRQDYTLEEDEEKLKTILLRQKRSVDVLMHPTRLWLCGLAPYPTNITGTPAFILEKCGPLNVLRQKIIVNCRGERGRKFMKKEVAGQEYKIVVRSASKFVGYGVPVNPEGSAQGPGRGKGLMGLNNLRNAIEQETAVQHTLGDHNVNARQVSPSKERMDFAKLQRLRAEKRAAASAEKSSTSVIGNDHVAGVPSSVRQSTPPASEVAPTDEGDGAAQQFVSSVATPLKTFSELMDELELTLKNSKKTIQKEKDKGRRQKETALKGMTELQEELKVAKRMEEDARNALE</sequence>
<dbReference type="InterPro" id="IPR007321">
    <property type="entry name" value="Transposase_28"/>
</dbReference>
<gene>
    <name evidence="3" type="ORF">CCACVL1_30901</name>
</gene>
<protein>
    <submittedName>
        <fullName evidence="3">Transposase (Putative), gypsy type</fullName>
    </submittedName>
</protein>
<accession>A0A1R3FUT9</accession>
<dbReference type="PANTHER" id="PTHR31099:SF28">
    <property type="entry name" value="F5J5.12"/>
    <property type="match status" value="1"/>
</dbReference>
<dbReference type="OrthoDB" id="1750920at2759"/>
<dbReference type="Gramene" id="OMO49621">
    <property type="protein sequence ID" value="OMO49621"/>
    <property type="gene ID" value="CCACVL1_30901"/>
</dbReference>
<reference evidence="3 4" key="1">
    <citation type="submission" date="2013-09" db="EMBL/GenBank/DDBJ databases">
        <title>Corchorus capsularis genome sequencing.</title>
        <authorList>
            <person name="Alam M."/>
            <person name="Haque M.S."/>
            <person name="Islam M.S."/>
            <person name="Emdad E.M."/>
            <person name="Islam M.M."/>
            <person name="Ahmed B."/>
            <person name="Halim A."/>
            <person name="Hossen Q.M.M."/>
            <person name="Hossain M.Z."/>
            <person name="Ahmed R."/>
            <person name="Khan M.M."/>
            <person name="Islam R."/>
            <person name="Rashid M.M."/>
            <person name="Khan S.A."/>
            <person name="Rahman M.S."/>
            <person name="Alam M."/>
        </authorList>
    </citation>
    <scope>NUCLEOTIDE SEQUENCE [LARGE SCALE GENOMIC DNA]</scope>
    <source>
        <strain evidence="4">cv. CVL-1</strain>
        <tissue evidence="3">Whole seedling</tissue>
    </source>
</reference>
<feature type="region of interest" description="Disordered" evidence="1">
    <location>
        <begin position="493"/>
        <end position="514"/>
    </location>
</feature>
<evidence type="ECO:0000259" key="2">
    <source>
        <dbReference type="Pfam" id="PF04195"/>
    </source>
</evidence>
<feature type="domain" description="Transposase (putative) gypsy type" evidence="2">
    <location>
        <begin position="126"/>
        <end position="190"/>
    </location>
</feature>
<feature type="compositionally biased region" description="Acidic residues" evidence="1">
    <location>
        <begin position="1"/>
        <end position="14"/>
    </location>
</feature>
<feature type="region of interest" description="Disordered" evidence="1">
    <location>
        <begin position="1"/>
        <end position="34"/>
    </location>
</feature>
<evidence type="ECO:0000313" key="4">
    <source>
        <dbReference type="Proteomes" id="UP000188268"/>
    </source>
</evidence>
<dbReference type="STRING" id="210143.A0A1R3FUT9"/>
<feature type="compositionally biased region" description="Basic and acidic residues" evidence="1">
    <location>
        <begin position="496"/>
        <end position="510"/>
    </location>
</feature>
<feature type="region of interest" description="Disordered" evidence="1">
    <location>
        <begin position="419"/>
        <end position="461"/>
    </location>
</feature>
<dbReference type="AlphaFoldDB" id="A0A1R3FUT9"/>
<evidence type="ECO:0000313" key="3">
    <source>
        <dbReference type="EMBL" id="OMO49621.1"/>
    </source>
</evidence>
<organism evidence="3 4">
    <name type="scientific">Corchorus capsularis</name>
    <name type="common">Jute</name>
    <dbReference type="NCBI Taxonomy" id="210143"/>
    <lineage>
        <taxon>Eukaryota</taxon>
        <taxon>Viridiplantae</taxon>
        <taxon>Streptophyta</taxon>
        <taxon>Embryophyta</taxon>
        <taxon>Tracheophyta</taxon>
        <taxon>Spermatophyta</taxon>
        <taxon>Magnoliopsida</taxon>
        <taxon>eudicotyledons</taxon>
        <taxon>Gunneridae</taxon>
        <taxon>Pentapetalae</taxon>
        <taxon>rosids</taxon>
        <taxon>malvids</taxon>
        <taxon>Malvales</taxon>
        <taxon>Malvaceae</taxon>
        <taxon>Grewioideae</taxon>
        <taxon>Apeibeae</taxon>
        <taxon>Corchorus</taxon>
    </lineage>
</organism>
<dbReference type="Pfam" id="PF04195">
    <property type="entry name" value="Transposase_28"/>
    <property type="match status" value="1"/>
</dbReference>
<comment type="caution">
    <text evidence="3">The sequence shown here is derived from an EMBL/GenBank/DDBJ whole genome shotgun (WGS) entry which is preliminary data.</text>
</comment>
<name>A0A1R3FUT9_COCAP</name>
<evidence type="ECO:0000256" key="1">
    <source>
        <dbReference type="SAM" id="MobiDB-lite"/>
    </source>
</evidence>
<keyword evidence="4" id="KW-1185">Reference proteome</keyword>
<dbReference type="PANTHER" id="PTHR31099">
    <property type="entry name" value="OS06G0165300 PROTEIN"/>
    <property type="match status" value="1"/>
</dbReference>